<dbReference type="InterPro" id="IPR014717">
    <property type="entry name" value="Transl_elong_EF1B/ribsomal_bS6"/>
</dbReference>
<evidence type="ECO:0000313" key="3">
    <source>
        <dbReference type="Proteomes" id="UP000702544"/>
    </source>
</evidence>
<proteinExistence type="predicted"/>
<evidence type="ECO:0000313" key="2">
    <source>
        <dbReference type="EMBL" id="NIR74479.1"/>
    </source>
</evidence>
<accession>A0AAE4Z6Y3</accession>
<gene>
    <name evidence="2" type="ORF">GWO12_05135</name>
</gene>
<name>A0AAE4Z6Y3_9BACT</name>
<comment type="caution">
    <text evidence="2">The sequence shown here is derived from an EMBL/GenBank/DDBJ whole genome shotgun (WGS) entry which is preliminary data.</text>
</comment>
<reference evidence="2 3" key="1">
    <citation type="submission" date="2020-01" db="EMBL/GenBank/DDBJ databases">
        <title>Genomes assembled from Gulf of Kutch pelagic sediment metagenomes.</title>
        <authorList>
            <person name="Chandrashekar M."/>
            <person name="Mahajan M.S."/>
            <person name="Dave K.J."/>
            <person name="Vatsa P."/>
            <person name="Nathani N.M."/>
        </authorList>
    </citation>
    <scope>NUCLEOTIDE SEQUENCE [LARGE SCALE GENOMIC DNA]</scope>
    <source>
        <strain evidence="2">KS3-K002</strain>
    </source>
</reference>
<organism evidence="2 3">
    <name type="scientific">Candidatus Kutchimonas denitrificans</name>
    <dbReference type="NCBI Taxonomy" id="3056748"/>
    <lineage>
        <taxon>Bacteria</taxon>
        <taxon>Pseudomonadati</taxon>
        <taxon>Gemmatimonadota</taxon>
        <taxon>Gemmatimonadia</taxon>
        <taxon>Candidatus Palauibacterales</taxon>
        <taxon>Candidatus Palauibacteraceae</taxon>
        <taxon>Candidatus Kutchimonas</taxon>
    </lineage>
</organism>
<dbReference type="InterPro" id="IPR034756">
    <property type="entry name" value="T2SSM_b"/>
</dbReference>
<dbReference type="Pfam" id="PF10741">
    <property type="entry name" value="T2SSM_b"/>
    <property type="match status" value="1"/>
</dbReference>
<dbReference type="EMBL" id="JAACAK010000045">
    <property type="protein sequence ID" value="NIR74479.1"/>
    <property type="molecule type" value="Genomic_DNA"/>
</dbReference>
<dbReference type="NCBIfam" id="NF040576">
    <property type="entry name" value="T2SS_GspM_XpsM"/>
    <property type="match status" value="1"/>
</dbReference>
<evidence type="ECO:0008006" key="4">
    <source>
        <dbReference type="Google" id="ProtNLM"/>
    </source>
</evidence>
<keyword evidence="1" id="KW-0812">Transmembrane</keyword>
<dbReference type="Gene3D" id="3.30.70.60">
    <property type="match status" value="1"/>
</dbReference>
<evidence type="ECO:0000256" key="1">
    <source>
        <dbReference type="SAM" id="Phobius"/>
    </source>
</evidence>
<dbReference type="Proteomes" id="UP000702544">
    <property type="component" value="Unassembled WGS sequence"/>
</dbReference>
<keyword evidence="1" id="KW-1133">Transmembrane helix</keyword>
<feature type="transmembrane region" description="Helical" evidence="1">
    <location>
        <begin position="21"/>
        <end position="40"/>
    </location>
</feature>
<sequence length="203" mass="22311">MTTSHWLSERWQRLSRRERRVIAGGALVSALALIIVYAVLPFARHWSAREATIAAKAEQVARLQALVDNAAALSEATRALEAARESSARRLLAGSTPALGASNLQTLLRSYAEQSRVSLERVNVAREFEPDTVGIMQVPAELVLRGDLYGLVDFLFYLQNGEKLIVIDALSVNAARRRGQTGAAMLSWTIALHGFYVPEEEPV</sequence>
<protein>
    <recommendedName>
        <fullName evidence="4">General secretion pathway protein M</fullName>
    </recommendedName>
</protein>
<keyword evidence="1" id="KW-0472">Membrane</keyword>
<dbReference type="AlphaFoldDB" id="A0AAE4Z6Y3"/>